<accession>A0AAD3T9R3</accession>
<dbReference type="EMBL" id="BSYO01000029">
    <property type="protein sequence ID" value="GMH25432.1"/>
    <property type="molecule type" value="Genomic_DNA"/>
</dbReference>
<comment type="caution">
    <text evidence="2">The sequence shown here is derived from an EMBL/GenBank/DDBJ whole genome shotgun (WGS) entry which is preliminary data.</text>
</comment>
<reference evidence="2" key="1">
    <citation type="submission" date="2023-05" db="EMBL/GenBank/DDBJ databases">
        <title>Nepenthes gracilis genome sequencing.</title>
        <authorList>
            <person name="Fukushima K."/>
        </authorList>
    </citation>
    <scope>NUCLEOTIDE SEQUENCE</scope>
    <source>
        <strain evidence="2">SING2019-196</strain>
    </source>
</reference>
<feature type="region of interest" description="Disordered" evidence="1">
    <location>
        <begin position="91"/>
        <end position="123"/>
    </location>
</feature>
<sequence length="166" mass="18496">MNNQPRKNKLAGQQVDWPQEDRAHPQCLPALNLKSNLSILQPHTAAGQQDQTENQHHGLSNMQIHHSNSPAIAASSEVSWGELKHAELQHQFDSIQINRASEPGPQHPGHSTSAPSSNSRAELQGQLMQGFQRQHHQHQYKDPVATNSKWTKYISTVMASSGKKNQ</sequence>
<proteinExistence type="predicted"/>
<name>A0AAD3T9R3_NEPGR</name>
<organism evidence="2 3">
    <name type="scientific">Nepenthes gracilis</name>
    <name type="common">Slender pitcher plant</name>
    <dbReference type="NCBI Taxonomy" id="150966"/>
    <lineage>
        <taxon>Eukaryota</taxon>
        <taxon>Viridiplantae</taxon>
        <taxon>Streptophyta</taxon>
        <taxon>Embryophyta</taxon>
        <taxon>Tracheophyta</taxon>
        <taxon>Spermatophyta</taxon>
        <taxon>Magnoliopsida</taxon>
        <taxon>eudicotyledons</taxon>
        <taxon>Gunneridae</taxon>
        <taxon>Pentapetalae</taxon>
        <taxon>Caryophyllales</taxon>
        <taxon>Nepenthaceae</taxon>
        <taxon>Nepenthes</taxon>
    </lineage>
</organism>
<evidence type="ECO:0000313" key="3">
    <source>
        <dbReference type="Proteomes" id="UP001279734"/>
    </source>
</evidence>
<protein>
    <submittedName>
        <fullName evidence="2">Uncharacterized protein</fullName>
    </submittedName>
</protein>
<feature type="region of interest" description="Disordered" evidence="1">
    <location>
        <begin position="1"/>
        <end position="23"/>
    </location>
</feature>
<keyword evidence="3" id="KW-1185">Reference proteome</keyword>
<evidence type="ECO:0000313" key="2">
    <source>
        <dbReference type="EMBL" id="GMH25432.1"/>
    </source>
</evidence>
<gene>
    <name evidence="2" type="ORF">Nepgr_027275</name>
</gene>
<dbReference type="Proteomes" id="UP001279734">
    <property type="component" value="Unassembled WGS sequence"/>
</dbReference>
<evidence type="ECO:0000256" key="1">
    <source>
        <dbReference type="SAM" id="MobiDB-lite"/>
    </source>
</evidence>
<dbReference type="AlphaFoldDB" id="A0AAD3T9R3"/>
<feature type="compositionally biased region" description="Polar residues" evidence="1">
    <location>
        <begin position="109"/>
        <end position="123"/>
    </location>
</feature>